<sequence>MEGKPNSAARMEAAFIEMEPIAQHMQILPEETLKQIGKGALVNFTRACDDSEKVNRVYHNLLDTYATASLSHSHTTAACNALSAFLDAALVSKHESTRQIVHSDETWLSVFDVFMTRYKDAKPKPMKQVMESLVLLLAKTRRQFDRSSLQKKIIELTIPSILLGEPRARLKASFASLEMIVRKNAIAPTELISLLDQWLHANYESWVPMYQADCDALSIDVSLYSHSASMNGVSSHNTSRTTVEIFVLGLLARATKPELAASSGDLMAAFLQKIKATSELGHLLSLWVAPVRHVTLRTLDDLEYMSNYILQPCFEVDAIGFRTFIEKFPLQSLLAGDMSDAPIAEFMVLFASLQVAKKIGLVHEDHYIGKPSSTAADADRALVLKSEVIGQFLFHHDMTIRIATLSLLISAPSSTKAVSSATMKAILNGLPSLHCESESYSRGEVLSLVRKLVVRLKGGILEDQDRLKSEKATANKDAQMNFFDASVTGKCLNEYFNFLKADLRPTASYPRHIAALKTFIFFIESGLDSRYSATDNNKTRWICNMDIFSSTLLRLLVDLLLDPFEEVRATSLYLLNLFPRKVLFSSVSQPQGEPLTGQPQIIDGLSKAELLASNTSRADYADTVARLYHILFCAAASESLKTSTSWWEAKSTVVEYLLAKLEQKLSSAGGLFNSSMRDAPLHGYISALRYIVSTSDFYSLVSEKSTNYDKWRAFHLRIVHVCDRIWEEVRPVLCIDSPEGHTDDPIEDLGVGPKDILSYSWRALRESSLLLHATLSNNSYSPPGDHGLTEQHFDKLGTLSFIQLAELRHRGAFSTVSQTFATCCQRCAQSSDPAISGLPHRFYQEAKKTIFESASKLTRRSAGLPALVVGILSSKPGGPLFQQVIQELHEISHLPAEQDKTRQDTPLPQVHAMNCLKDIFTNTKLGPHTEPFIMPALRLSAERLGSPIWALRNSGLMLFRALLTRMCRTGTGLGFGGESGSEPGARVSFQKYPGLLELLPTLLTPSEKTNSSDTAMVTERVFPALELIAEKVPNVTGTDDEVLRGLVREQLKSSVWGIREHAARVYASLLKRVDILTNIKTLIGVERDSTTQDYLHGEALCIKYSLRRFAASSVAFWNENIDHVGSLVRETFAASFQLAESPFIATTLLEILSDVVEKSIDSGSELRLVSTFESLTTEYAFEDILGFVFDTSHPSWKSLSTTRASSLLRRAISWVTVLHMLIGGRVNDLEPFVRTVSNFDPNAGQWLLERLQEIFGPREQYGKTLIGLYSSVILGDYPEEVKAVAIASLASKLQVLFDCRNEALPQIDLPWGALEGQLKHGSSQHIWNRDRSDAELQLHGSLLAAKAIASNNQSSENDINEWATRLRFAMREETEFTTRLAAVLSVSAFGRILRPAGKAPLTDKAFLDIYLVLYDMLNDDDEELRDLAAPTASWVLSYSSVSPSKAVALSPSNATELLSAFIAQSYHNSQQLRKRAVAYMTGSEPRISTSIAQSVPVSTVLSDLRKESTILFEEEKQNLFIDDVCEVDVWTKQMIRLTEASYDDASIQAIFAWVSNGLSCLGDVFMDTTEKDGLLGWASKPETFTLGVRLFSLATVAVCKESAASRLLGQERVAEMKEKLQALLAHGKTSLIHDDWISRIQAALESS</sequence>
<dbReference type="SUPFAM" id="SSF48371">
    <property type="entry name" value="ARM repeat"/>
    <property type="match status" value="1"/>
</dbReference>
<dbReference type="Pfam" id="PF25150">
    <property type="entry name" value="TPR_Trm732"/>
    <property type="match status" value="1"/>
</dbReference>
<evidence type="ECO:0000313" key="6">
    <source>
        <dbReference type="EMBL" id="RAK77623.1"/>
    </source>
</evidence>
<dbReference type="VEuPathDB" id="FungiDB:BO72DRAFT_403465"/>
<evidence type="ECO:0000259" key="5">
    <source>
        <dbReference type="Pfam" id="PF25151"/>
    </source>
</evidence>
<gene>
    <name evidence="6" type="ORF">BO72DRAFT_403465</name>
</gene>
<reference evidence="6 7" key="1">
    <citation type="submission" date="2018-02" db="EMBL/GenBank/DDBJ databases">
        <title>The genomes of Aspergillus section Nigri reveals drivers in fungal speciation.</title>
        <authorList>
            <consortium name="DOE Joint Genome Institute"/>
            <person name="Vesth T.C."/>
            <person name="Nybo J."/>
            <person name="Theobald S."/>
            <person name="Brandl J."/>
            <person name="Frisvad J.C."/>
            <person name="Nielsen K.F."/>
            <person name="Lyhne E.K."/>
            <person name="Kogle M.E."/>
            <person name="Kuo A."/>
            <person name="Riley R."/>
            <person name="Clum A."/>
            <person name="Nolan M."/>
            <person name="Lipzen A."/>
            <person name="Salamov A."/>
            <person name="Henrissat B."/>
            <person name="Wiebenga A."/>
            <person name="De vries R.P."/>
            <person name="Grigoriev I.V."/>
            <person name="Mortensen U.H."/>
            <person name="Andersen M.R."/>
            <person name="Baker S.E."/>
        </authorList>
    </citation>
    <scope>NUCLEOTIDE SEQUENCE [LARGE SCALE GENOMIC DNA]</scope>
    <source>
        <strain evidence="6 7">CBS 313.89</strain>
    </source>
</reference>
<dbReference type="PANTHER" id="PTHR14387:SF0">
    <property type="entry name" value="DUF2428 DOMAIN-CONTAINING PROTEIN"/>
    <property type="match status" value="1"/>
</dbReference>
<feature type="domain" description="tRNA (32-2'-O)-methyltransferase regulator THADA-like TPR repeats region" evidence="4">
    <location>
        <begin position="284"/>
        <end position="568"/>
    </location>
</feature>
<dbReference type="RefSeq" id="XP_040801633.1">
    <property type="nucleotide sequence ID" value="XM_040942235.1"/>
</dbReference>
<dbReference type="Pfam" id="PF25151">
    <property type="entry name" value="TPR_Trm732_C"/>
    <property type="match status" value="1"/>
</dbReference>
<dbReference type="InterPro" id="IPR016024">
    <property type="entry name" value="ARM-type_fold"/>
</dbReference>
<dbReference type="GO" id="GO:0005829">
    <property type="term" value="C:cytosol"/>
    <property type="evidence" value="ECO:0007669"/>
    <property type="project" value="TreeGrafter"/>
</dbReference>
<dbReference type="InterPro" id="IPR019442">
    <property type="entry name" value="THADA/TRM732_DUF2428"/>
</dbReference>
<dbReference type="GeneID" id="63859568"/>
<keyword evidence="2" id="KW-0819">tRNA processing</keyword>
<dbReference type="InterPro" id="IPR056843">
    <property type="entry name" value="THADA-like_TPR"/>
</dbReference>
<dbReference type="Pfam" id="PF10350">
    <property type="entry name" value="DUF2428"/>
    <property type="match status" value="1"/>
</dbReference>
<dbReference type="Pfam" id="PF26523">
    <property type="entry name" value="Trm732_C"/>
    <property type="match status" value="1"/>
</dbReference>
<comment type="similarity">
    <text evidence="1">Belongs to the THADA family.</text>
</comment>
<accession>A0A8G1RRW5</accession>
<name>A0A8G1RRW5_9EURO</name>
<feature type="domain" description="DUF2428" evidence="3">
    <location>
        <begin position="714"/>
        <end position="950"/>
    </location>
</feature>
<keyword evidence="7" id="KW-1185">Reference proteome</keyword>
<organism evidence="6 7">
    <name type="scientific">Aspergillus fijiensis CBS 313.89</name>
    <dbReference type="NCBI Taxonomy" id="1448319"/>
    <lineage>
        <taxon>Eukaryota</taxon>
        <taxon>Fungi</taxon>
        <taxon>Dikarya</taxon>
        <taxon>Ascomycota</taxon>
        <taxon>Pezizomycotina</taxon>
        <taxon>Eurotiomycetes</taxon>
        <taxon>Eurotiomycetidae</taxon>
        <taxon>Eurotiales</taxon>
        <taxon>Aspergillaceae</taxon>
        <taxon>Aspergillus</taxon>
    </lineage>
</organism>
<evidence type="ECO:0000259" key="4">
    <source>
        <dbReference type="Pfam" id="PF25150"/>
    </source>
</evidence>
<dbReference type="Proteomes" id="UP000249789">
    <property type="component" value="Unassembled WGS sequence"/>
</dbReference>
<dbReference type="GO" id="GO:0030488">
    <property type="term" value="P:tRNA methylation"/>
    <property type="evidence" value="ECO:0007669"/>
    <property type="project" value="TreeGrafter"/>
</dbReference>
<dbReference type="EMBL" id="KZ824641">
    <property type="protein sequence ID" value="RAK77623.1"/>
    <property type="molecule type" value="Genomic_DNA"/>
</dbReference>
<dbReference type="OrthoDB" id="289314at2759"/>
<proteinExistence type="inferred from homology"/>
<dbReference type="PANTHER" id="PTHR14387">
    <property type="entry name" value="THADA/DEATH RECEPTOR INTERACTING PROTEIN"/>
    <property type="match status" value="1"/>
</dbReference>
<feature type="domain" description="tRNA (32-2'-O)-methyltransferase regulator THADA-like C-terminal TPR repeats region" evidence="5">
    <location>
        <begin position="952"/>
        <end position="1104"/>
    </location>
</feature>
<evidence type="ECO:0000259" key="3">
    <source>
        <dbReference type="Pfam" id="PF10350"/>
    </source>
</evidence>
<evidence type="ECO:0000256" key="1">
    <source>
        <dbReference type="ARBA" id="ARBA00010409"/>
    </source>
</evidence>
<dbReference type="InterPro" id="IPR051954">
    <property type="entry name" value="tRNA_methyltransferase_THADA"/>
</dbReference>
<dbReference type="InterPro" id="IPR056842">
    <property type="entry name" value="THADA-like_TPR_C"/>
</dbReference>
<protein>
    <submittedName>
        <fullName evidence="6">HEAT repeat protein</fullName>
    </submittedName>
</protein>
<evidence type="ECO:0000313" key="7">
    <source>
        <dbReference type="Proteomes" id="UP000249789"/>
    </source>
</evidence>
<evidence type="ECO:0000256" key="2">
    <source>
        <dbReference type="ARBA" id="ARBA00022694"/>
    </source>
</evidence>